<dbReference type="InterPro" id="IPR036249">
    <property type="entry name" value="Thioredoxin-like_sf"/>
</dbReference>
<name>A0ABN2PET8_9ACTN</name>
<dbReference type="RefSeq" id="WP_344262606.1">
    <property type="nucleotide sequence ID" value="NZ_BAAAMJ010000030.1"/>
</dbReference>
<keyword evidence="2" id="KW-0472">Membrane</keyword>
<reference evidence="4 5" key="1">
    <citation type="journal article" date="2019" name="Int. J. Syst. Evol. Microbiol.">
        <title>The Global Catalogue of Microorganisms (GCM) 10K type strain sequencing project: providing services to taxonomists for standard genome sequencing and annotation.</title>
        <authorList>
            <consortium name="The Broad Institute Genomics Platform"/>
            <consortium name="The Broad Institute Genome Sequencing Center for Infectious Disease"/>
            <person name="Wu L."/>
            <person name="Ma J."/>
        </authorList>
    </citation>
    <scope>NUCLEOTIDE SEQUENCE [LARGE SCALE GENOMIC DNA]</scope>
    <source>
        <strain evidence="4 5">JCM 13581</strain>
    </source>
</reference>
<dbReference type="Proteomes" id="UP001501303">
    <property type="component" value="Unassembled WGS sequence"/>
</dbReference>
<feature type="region of interest" description="Disordered" evidence="1">
    <location>
        <begin position="1"/>
        <end position="28"/>
    </location>
</feature>
<dbReference type="Pfam" id="PF13462">
    <property type="entry name" value="Thioredoxin_4"/>
    <property type="match status" value="1"/>
</dbReference>
<gene>
    <name evidence="4" type="ORF">GCM10009716_30780</name>
</gene>
<evidence type="ECO:0000313" key="4">
    <source>
        <dbReference type="EMBL" id="GAA1919966.1"/>
    </source>
</evidence>
<dbReference type="EMBL" id="BAAAMJ010000030">
    <property type="protein sequence ID" value="GAA1919966.1"/>
    <property type="molecule type" value="Genomic_DNA"/>
</dbReference>
<evidence type="ECO:0000259" key="3">
    <source>
        <dbReference type="Pfam" id="PF13462"/>
    </source>
</evidence>
<keyword evidence="2" id="KW-0812">Transmembrane</keyword>
<protein>
    <submittedName>
        <fullName evidence="4">DsbA family protein</fullName>
    </submittedName>
</protein>
<organism evidence="4 5">
    <name type="scientific">Streptomyces sodiiphilus</name>
    <dbReference type="NCBI Taxonomy" id="226217"/>
    <lineage>
        <taxon>Bacteria</taxon>
        <taxon>Bacillati</taxon>
        <taxon>Actinomycetota</taxon>
        <taxon>Actinomycetes</taxon>
        <taxon>Kitasatosporales</taxon>
        <taxon>Streptomycetaceae</taxon>
        <taxon>Streptomyces</taxon>
    </lineage>
</organism>
<dbReference type="Gene3D" id="3.40.30.10">
    <property type="entry name" value="Glutaredoxin"/>
    <property type="match status" value="1"/>
</dbReference>
<proteinExistence type="predicted"/>
<evidence type="ECO:0000256" key="2">
    <source>
        <dbReference type="SAM" id="Phobius"/>
    </source>
</evidence>
<accession>A0ABN2PET8</accession>
<comment type="caution">
    <text evidence="4">The sequence shown here is derived from an EMBL/GenBank/DDBJ whole genome shotgun (WGS) entry which is preliminary data.</text>
</comment>
<keyword evidence="5" id="KW-1185">Reference proteome</keyword>
<dbReference type="InterPro" id="IPR012336">
    <property type="entry name" value="Thioredoxin-like_fold"/>
</dbReference>
<evidence type="ECO:0000313" key="5">
    <source>
        <dbReference type="Proteomes" id="UP001501303"/>
    </source>
</evidence>
<sequence length="276" mass="29376">MSKRNTQEAKRAARERLKQEREQQAKREKLRRQLVVALSAVGVLAIAAAIGLAVANAGGGGDETDWEAVSAQLEEDGDDADYPVPAHASGEGGLTVLIGDENAENTFTLYEDPRCPSCAGFEQNVGPAVHEGIDNGEFNVEFVFGTFLDNGPNGGTGSKNAVSALGAALDVSPEAFLGFKDALYSEDFHPGGGRDDFGDDDRILEIASTVDELDGNQQFEDAVRDSTFAAWALKMSEKFDADPDVSGTPSVKLNGEMLDTPQDAAGFRALFEANRK</sequence>
<dbReference type="SUPFAM" id="SSF52833">
    <property type="entry name" value="Thioredoxin-like"/>
    <property type="match status" value="1"/>
</dbReference>
<feature type="transmembrane region" description="Helical" evidence="2">
    <location>
        <begin position="34"/>
        <end position="55"/>
    </location>
</feature>
<keyword evidence="2" id="KW-1133">Transmembrane helix</keyword>
<feature type="domain" description="Thioredoxin-like fold" evidence="3">
    <location>
        <begin position="95"/>
        <end position="272"/>
    </location>
</feature>
<evidence type="ECO:0000256" key="1">
    <source>
        <dbReference type="SAM" id="MobiDB-lite"/>
    </source>
</evidence>
<feature type="compositionally biased region" description="Basic and acidic residues" evidence="1">
    <location>
        <begin position="1"/>
        <end position="27"/>
    </location>
</feature>